<evidence type="ECO:0000313" key="7">
    <source>
        <dbReference type="Proteomes" id="UP001184150"/>
    </source>
</evidence>
<dbReference type="InterPro" id="IPR013762">
    <property type="entry name" value="Integrase-like_cat_sf"/>
</dbReference>
<protein>
    <submittedName>
        <fullName evidence="6">Integrase</fullName>
    </submittedName>
</protein>
<dbReference type="InterPro" id="IPR011010">
    <property type="entry name" value="DNA_brk_join_enz"/>
</dbReference>
<dbReference type="PANTHER" id="PTHR30629">
    <property type="entry name" value="PROPHAGE INTEGRASE"/>
    <property type="match status" value="1"/>
</dbReference>
<sequence length="371" mass="41422">MTQPGRYGDGKGLMLLVQASGHKSWVLRLTSNGKRRDFGLGGYPGTSLAKARELAEQYRKDIREGRDPLAFKIQKPERTLFRDAAKAAMEGLAGSKLGAATIATMQKRLATYAYPKIGHLEVQTIDATVLADLLRPIWTSKPETALRVRQAVIRVLRFSRPDGHLLENSLAKAVSDRLPKQPDSQHHAAMPHAELPAFWRKLAAKETKGALALQFTILTAARSGETRGARWSEIDEKAAEWNIPASRMKMKKAHRVPLSAAALAVLTKAAAYKRRDVDLIFPSDAGTLLSDMTLTKALRDMKQDCRVHGFRSTFADWRGDETDYPEEIAEAALAHEVPDEVKRAYRRTDFFTKRRALMDDWGAFCTKDIGR</sequence>
<keyword evidence="2" id="KW-0229">DNA integration</keyword>
<evidence type="ECO:0000256" key="4">
    <source>
        <dbReference type="ARBA" id="ARBA00023172"/>
    </source>
</evidence>
<dbReference type="PROSITE" id="PS51898">
    <property type="entry name" value="TYR_RECOMBINASE"/>
    <property type="match status" value="1"/>
</dbReference>
<keyword evidence="4" id="KW-0233">DNA recombination</keyword>
<evidence type="ECO:0000256" key="2">
    <source>
        <dbReference type="ARBA" id="ARBA00022908"/>
    </source>
</evidence>
<proteinExistence type="inferred from homology"/>
<evidence type="ECO:0000256" key="3">
    <source>
        <dbReference type="ARBA" id="ARBA00023125"/>
    </source>
</evidence>
<name>A0ABU1MJY8_9SPHN</name>
<evidence type="ECO:0000313" key="6">
    <source>
        <dbReference type="EMBL" id="MDR6510463.1"/>
    </source>
</evidence>
<dbReference type="InterPro" id="IPR010998">
    <property type="entry name" value="Integrase_recombinase_N"/>
</dbReference>
<gene>
    <name evidence="6" type="ORF">J2792_001323</name>
</gene>
<dbReference type="InterPro" id="IPR038488">
    <property type="entry name" value="Integrase_DNA-bd_sf"/>
</dbReference>
<dbReference type="Gene3D" id="3.30.160.390">
    <property type="entry name" value="Integrase, DNA-binding domain"/>
    <property type="match status" value="1"/>
</dbReference>
<reference evidence="6 7" key="1">
    <citation type="submission" date="2023-07" db="EMBL/GenBank/DDBJ databases">
        <title>Sorghum-associated microbial communities from plants grown in Nebraska, USA.</title>
        <authorList>
            <person name="Schachtman D."/>
        </authorList>
    </citation>
    <scope>NUCLEOTIDE SEQUENCE [LARGE SCALE GENOMIC DNA]</scope>
    <source>
        <strain evidence="6 7">DS1027</strain>
    </source>
</reference>
<dbReference type="EMBL" id="JAVDRD010000002">
    <property type="protein sequence ID" value="MDR6510463.1"/>
    <property type="molecule type" value="Genomic_DNA"/>
</dbReference>
<dbReference type="Pfam" id="PF13356">
    <property type="entry name" value="Arm-DNA-bind_3"/>
    <property type="match status" value="1"/>
</dbReference>
<dbReference type="Pfam" id="PF22022">
    <property type="entry name" value="Phage_int_M"/>
    <property type="match status" value="1"/>
</dbReference>
<dbReference type="CDD" id="cd00801">
    <property type="entry name" value="INT_P4_C"/>
    <property type="match status" value="1"/>
</dbReference>
<dbReference type="InterPro" id="IPR053876">
    <property type="entry name" value="Phage_int_M"/>
</dbReference>
<dbReference type="Pfam" id="PF00589">
    <property type="entry name" value="Phage_integrase"/>
    <property type="match status" value="1"/>
</dbReference>
<dbReference type="Gene3D" id="1.10.443.10">
    <property type="entry name" value="Intergrase catalytic core"/>
    <property type="match status" value="1"/>
</dbReference>
<dbReference type="PANTHER" id="PTHR30629:SF2">
    <property type="entry name" value="PROPHAGE INTEGRASE INTS-RELATED"/>
    <property type="match status" value="1"/>
</dbReference>
<comment type="caution">
    <text evidence="6">The sequence shown here is derived from an EMBL/GenBank/DDBJ whole genome shotgun (WGS) entry which is preliminary data.</text>
</comment>
<organism evidence="6 7">
    <name type="scientific">Novosphingobium capsulatum</name>
    <dbReference type="NCBI Taxonomy" id="13688"/>
    <lineage>
        <taxon>Bacteria</taxon>
        <taxon>Pseudomonadati</taxon>
        <taxon>Pseudomonadota</taxon>
        <taxon>Alphaproteobacteria</taxon>
        <taxon>Sphingomonadales</taxon>
        <taxon>Sphingomonadaceae</taxon>
        <taxon>Novosphingobium</taxon>
    </lineage>
</organism>
<feature type="domain" description="Tyr recombinase" evidence="5">
    <location>
        <begin position="185"/>
        <end position="358"/>
    </location>
</feature>
<comment type="similarity">
    <text evidence="1">Belongs to the 'phage' integrase family.</text>
</comment>
<keyword evidence="7" id="KW-1185">Reference proteome</keyword>
<dbReference type="Gene3D" id="1.10.150.130">
    <property type="match status" value="1"/>
</dbReference>
<dbReference type="InterPro" id="IPR002104">
    <property type="entry name" value="Integrase_catalytic"/>
</dbReference>
<dbReference type="InterPro" id="IPR050808">
    <property type="entry name" value="Phage_Integrase"/>
</dbReference>
<accession>A0ABU1MJY8</accession>
<evidence type="ECO:0000256" key="1">
    <source>
        <dbReference type="ARBA" id="ARBA00008857"/>
    </source>
</evidence>
<dbReference type="InterPro" id="IPR025166">
    <property type="entry name" value="Integrase_DNA_bind_dom"/>
</dbReference>
<keyword evidence="3" id="KW-0238">DNA-binding</keyword>
<dbReference type="Proteomes" id="UP001184150">
    <property type="component" value="Unassembled WGS sequence"/>
</dbReference>
<dbReference type="SUPFAM" id="SSF56349">
    <property type="entry name" value="DNA breaking-rejoining enzymes"/>
    <property type="match status" value="1"/>
</dbReference>
<evidence type="ECO:0000259" key="5">
    <source>
        <dbReference type="PROSITE" id="PS51898"/>
    </source>
</evidence>